<sequence length="180" mass="21175">MIHQRGFWRRLNRDLCLRDLPTTSEVDALIIGDIDGSNSRDIVLDTQSRHIQHINEFHPQYLSLQYPLLFPYAKDGFRLYILHRGVDEPDSKGRIKMTMRKFFAYPNEISLILRSRNSSNSFWLIPINWLKTSSLIIYDASMMGNCIIIPSSFTGDNRYMQQNYLVAMTLVKWFGYLDIF</sequence>
<evidence type="ECO:0000313" key="1">
    <source>
        <dbReference type="EMBL" id="KAJ0203698.1"/>
    </source>
</evidence>
<dbReference type="Proteomes" id="UP000235145">
    <property type="component" value="Unassembled WGS sequence"/>
</dbReference>
<dbReference type="PANTHER" id="PTHR45786:SF74">
    <property type="entry name" value="ATP-DEPENDENT DNA HELICASE"/>
    <property type="match status" value="1"/>
</dbReference>
<dbReference type="AlphaFoldDB" id="A0A9R1VCM5"/>
<name>A0A9R1VCM5_LACSA</name>
<organism evidence="1 2">
    <name type="scientific">Lactuca sativa</name>
    <name type="common">Garden lettuce</name>
    <dbReference type="NCBI Taxonomy" id="4236"/>
    <lineage>
        <taxon>Eukaryota</taxon>
        <taxon>Viridiplantae</taxon>
        <taxon>Streptophyta</taxon>
        <taxon>Embryophyta</taxon>
        <taxon>Tracheophyta</taxon>
        <taxon>Spermatophyta</taxon>
        <taxon>Magnoliopsida</taxon>
        <taxon>eudicotyledons</taxon>
        <taxon>Gunneridae</taxon>
        <taxon>Pentapetalae</taxon>
        <taxon>asterids</taxon>
        <taxon>campanulids</taxon>
        <taxon>Asterales</taxon>
        <taxon>Asteraceae</taxon>
        <taxon>Cichorioideae</taxon>
        <taxon>Cichorieae</taxon>
        <taxon>Lactucinae</taxon>
        <taxon>Lactuca</taxon>
    </lineage>
</organism>
<reference evidence="1 2" key="1">
    <citation type="journal article" date="2017" name="Nat. Commun.">
        <title>Genome assembly with in vitro proximity ligation data and whole-genome triplication in lettuce.</title>
        <authorList>
            <person name="Reyes-Chin-Wo S."/>
            <person name="Wang Z."/>
            <person name="Yang X."/>
            <person name="Kozik A."/>
            <person name="Arikit S."/>
            <person name="Song C."/>
            <person name="Xia L."/>
            <person name="Froenicke L."/>
            <person name="Lavelle D.O."/>
            <person name="Truco M.J."/>
            <person name="Xia R."/>
            <person name="Zhu S."/>
            <person name="Xu C."/>
            <person name="Xu H."/>
            <person name="Xu X."/>
            <person name="Cox K."/>
            <person name="Korf I."/>
            <person name="Meyers B.C."/>
            <person name="Michelmore R.W."/>
        </authorList>
    </citation>
    <scope>NUCLEOTIDE SEQUENCE [LARGE SCALE GENOMIC DNA]</scope>
    <source>
        <strain evidence="2">cv. Salinas</strain>
        <tissue evidence="1">Seedlings</tissue>
    </source>
</reference>
<evidence type="ECO:0000313" key="2">
    <source>
        <dbReference type="Proteomes" id="UP000235145"/>
    </source>
</evidence>
<dbReference type="PANTHER" id="PTHR45786">
    <property type="entry name" value="DNA BINDING PROTEIN-LIKE"/>
    <property type="match status" value="1"/>
</dbReference>
<keyword evidence="2" id="KW-1185">Reference proteome</keyword>
<gene>
    <name evidence="1" type="ORF">LSAT_V11C500296740</name>
</gene>
<accession>A0A9R1VCM5</accession>
<comment type="caution">
    <text evidence="1">The sequence shown here is derived from an EMBL/GenBank/DDBJ whole genome shotgun (WGS) entry which is preliminary data.</text>
</comment>
<protein>
    <submittedName>
        <fullName evidence="1">Uncharacterized protein</fullName>
    </submittedName>
</protein>
<dbReference type="EMBL" id="NBSK02000005">
    <property type="protein sequence ID" value="KAJ0203698.1"/>
    <property type="molecule type" value="Genomic_DNA"/>
</dbReference>
<proteinExistence type="predicted"/>